<gene>
    <name evidence="1" type="ORF">FJZ00_00490</name>
</gene>
<dbReference type="Proteomes" id="UP000703893">
    <property type="component" value="Unassembled WGS sequence"/>
</dbReference>
<sequence>MEDFRSAFKDLVAMISSERDARRADSREFREFFRRIEKRMDDADERTTRFEGAMIDVLAKMSNSLAQNLTRTDALEIRQDSLEQRMSALEQRQQDQAS</sequence>
<reference evidence="1 2" key="1">
    <citation type="submission" date="2019-03" db="EMBL/GenBank/DDBJ databases">
        <title>Lake Tanganyika Metagenome-Assembled Genomes (MAGs).</title>
        <authorList>
            <person name="Tran P."/>
        </authorList>
    </citation>
    <scope>NUCLEOTIDE SEQUENCE [LARGE SCALE GENOMIC DNA]</scope>
    <source>
        <strain evidence="1">K_DeepCast_65m_m2_236</strain>
    </source>
</reference>
<proteinExistence type="predicted"/>
<comment type="caution">
    <text evidence="1">The sequence shown here is derived from an EMBL/GenBank/DDBJ whole genome shotgun (WGS) entry which is preliminary data.</text>
</comment>
<dbReference type="EMBL" id="VGJX01000011">
    <property type="protein sequence ID" value="MBM3273598.1"/>
    <property type="molecule type" value="Genomic_DNA"/>
</dbReference>
<organism evidence="1 2">
    <name type="scientific">Candidatus Tanganyikabacteria bacterium</name>
    <dbReference type="NCBI Taxonomy" id="2961651"/>
    <lineage>
        <taxon>Bacteria</taxon>
        <taxon>Bacillati</taxon>
        <taxon>Candidatus Sericytochromatia</taxon>
        <taxon>Candidatus Tanganyikabacteria</taxon>
    </lineage>
</organism>
<dbReference type="AlphaFoldDB" id="A0A937X1L4"/>
<accession>A0A937X1L4</accession>
<evidence type="ECO:0000313" key="2">
    <source>
        <dbReference type="Proteomes" id="UP000703893"/>
    </source>
</evidence>
<protein>
    <submittedName>
        <fullName evidence="1">Uncharacterized protein</fullName>
    </submittedName>
</protein>
<evidence type="ECO:0000313" key="1">
    <source>
        <dbReference type="EMBL" id="MBM3273598.1"/>
    </source>
</evidence>
<name>A0A937X1L4_9BACT</name>